<evidence type="ECO:0000256" key="5">
    <source>
        <dbReference type="ARBA" id="ARBA00023026"/>
    </source>
</evidence>
<evidence type="ECO:0000313" key="7">
    <source>
        <dbReference type="EMBL" id="AAD33094.1"/>
    </source>
</evidence>
<evidence type="ECO:0000256" key="2">
    <source>
        <dbReference type="ARBA" id="ARBA00011738"/>
    </source>
</evidence>
<evidence type="ECO:0000256" key="1">
    <source>
        <dbReference type="ARBA" id="ARBA00009653"/>
    </source>
</evidence>
<keyword evidence="7" id="KW-0614">Plasmid</keyword>
<sequence length="96" mass="11334">MYAITFDMVISDLEKYYGKPYNNAYYEISNILQEFGFFRTQGSVYLNNNSDMANLMEAIQTLSEVEWFANSVRDIRGFRVEDWSNFTKLVKRKATN</sequence>
<keyword evidence="3 6" id="KW-0540">Nuclease</keyword>
<keyword evidence="4 6" id="KW-0378">Hydrolase</keyword>
<gene>
    <name evidence="8" type="ORF">OKE68_11765</name>
</gene>
<dbReference type="EMBL" id="JAOZYT010000149">
    <property type="protein sequence ID" value="MCW0524979.1"/>
    <property type="molecule type" value="Genomic_DNA"/>
</dbReference>
<dbReference type="RefSeq" id="WP_010891295.1">
    <property type="nucleotide sequence ID" value="NC_002130.1"/>
</dbReference>
<dbReference type="InterPro" id="IPR019199">
    <property type="entry name" value="Virulence_VapD/CRISPR_Cas2"/>
</dbReference>
<accession>Q9RQR1</accession>
<dbReference type="EC" id="3.1.-.-" evidence="6"/>
<evidence type="ECO:0000313" key="8">
    <source>
        <dbReference type="EMBL" id="MCW0524979.1"/>
    </source>
</evidence>
<dbReference type="Gene3D" id="3.30.70.240">
    <property type="match status" value="1"/>
</dbReference>
<comment type="function">
    <text evidence="6">Cleaves ssRNA, mostly between U:A.</text>
</comment>
<dbReference type="AlphaFoldDB" id="Q9RQR1"/>
<dbReference type="EMBL" id="AF082180">
    <property type="protein sequence ID" value="AAD33094.1"/>
    <property type="molecule type" value="Genomic_DNA"/>
</dbReference>
<dbReference type="GO" id="GO:0016787">
    <property type="term" value="F:hydrolase activity"/>
    <property type="evidence" value="ECO:0007669"/>
    <property type="project" value="UniProtKB-KW"/>
</dbReference>
<reference evidence="8" key="3">
    <citation type="submission" date="2022-10" db="EMBL/GenBank/DDBJ databases">
        <title>Sifting through the core-genome to identify putative cross-protective antigens against Riemerella anatipestifer.</title>
        <authorList>
            <person name="Zheng X."/>
            <person name="Zhang W."/>
        </authorList>
    </citation>
    <scope>NUCLEOTIDE SEQUENCE</scope>
    <source>
        <strain evidence="8">ZWRA178</strain>
    </source>
</reference>
<dbReference type="GO" id="GO:0004518">
    <property type="term" value="F:nuclease activity"/>
    <property type="evidence" value="ECO:0007669"/>
    <property type="project" value="UniProtKB-UniRule"/>
</dbReference>
<name>Q9RQR1_RIEAN</name>
<dbReference type="SMR" id="Q9RQR1"/>
<proteinExistence type="inferred from homology"/>
<reference evidence="7" key="1">
    <citation type="submission" date="1998-08" db="EMBL/GenBank/DDBJ databases">
        <authorList>
            <person name="Weng S.-C."/>
            <person name="Chang C.-F."/>
            <person name="Chang Y.-F."/>
        </authorList>
    </citation>
    <scope>NUCLEOTIDE SEQUENCE</scope>
    <source>
        <strain evidence="7">20</strain>
        <plasmid evidence="7">pCFC2</plasmid>
    </source>
</reference>
<keyword evidence="5" id="KW-0843">Virulence</keyword>
<protein>
    <recommendedName>
        <fullName evidence="6">Endoribonuclease VapD</fullName>
        <ecNumber evidence="6">3.1.-.-</ecNumber>
    </recommendedName>
</protein>
<reference evidence="7" key="2">
    <citation type="journal article" date="1999" name="FEMS Microbiol. Lett.">
        <title>Identification of a virulence-associated protein homolog gene and ISRa1 in a plasmid of Riemerella anatipestifer.</title>
        <authorList>
            <person name="Weng S."/>
            <person name="Lin W."/>
            <person name="Chang Y."/>
            <person name="Chang C."/>
        </authorList>
    </citation>
    <scope>NUCLEOTIDE SEQUENCE</scope>
    <source>
        <strain evidence="7">20</strain>
        <plasmid evidence="7">pCFC2</plasmid>
    </source>
</reference>
<comment type="similarity">
    <text evidence="1 6">Belongs to the VapD ribonuclease family.</text>
</comment>
<evidence type="ECO:0000256" key="3">
    <source>
        <dbReference type="ARBA" id="ARBA00022722"/>
    </source>
</evidence>
<dbReference type="GO" id="GO:0003723">
    <property type="term" value="F:RNA binding"/>
    <property type="evidence" value="ECO:0007669"/>
    <property type="project" value="InterPro"/>
</dbReference>
<dbReference type="PIRSF" id="PIRSF002882">
    <property type="entry name" value="VapD"/>
    <property type="match status" value="1"/>
</dbReference>
<evidence type="ECO:0000256" key="6">
    <source>
        <dbReference type="PIRNR" id="PIRNR002882"/>
    </source>
</evidence>
<comment type="subunit">
    <text evidence="2 6">Homodimer.</text>
</comment>
<dbReference type="Proteomes" id="UP001207440">
    <property type="component" value="Unassembled WGS sequence"/>
</dbReference>
<evidence type="ECO:0000256" key="4">
    <source>
        <dbReference type="ARBA" id="ARBA00022801"/>
    </source>
</evidence>
<geneLocation type="plasmid" evidence="7">
    <name>pCFC2</name>
</geneLocation>
<organism evidence="7">
    <name type="scientific">Riemerella anatipestifer</name>
    <name type="common">Moraxella anatipestifer</name>
    <dbReference type="NCBI Taxonomy" id="34085"/>
    <lineage>
        <taxon>Bacteria</taxon>
        <taxon>Pseudomonadati</taxon>
        <taxon>Bacteroidota</taxon>
        <taxon>Flavobacteriia</taxon>
        <taxon>Flavobacteriales</taxon>
        <taxon>Weeksellaceae</taxon>
        <taxon>Riemerella</taxon>
    </lineage>
</organism>
<dbReference type="Pfam" id="PF09827">
    <property type="entry name" value="CRISPR_Cas2"/>
    <property type="match status" value="1"/>
</dbReference>
<dbReference type="InterPro" id="IPR016368">
    <property type="entry name" value="VapD"/>
</dbReference>